<feature type="transmembrane region" description="Helical" evidence="12">
    <location>
        <begin position="1052"/>
        <end position="1075"/>
    </location>
</feature>
<dbReference type="PANTHER" id="PTHR47049:SF2">
    <property type="entry name" value="PIEZO-TYPE MECHANOSENSITIVE ION CHANNEL HOMOLOG"/>
    <property type="match status" value="1"/>
</dbReference>
<feature type="transmembrane region" description="Helical" evidence="12">
    <location>
        <begin position="20"/>
        <end position="40"/>
    </location>
</feature>
<evidence type="ECO:0000259" key="13">
    <source>
        <dbReference type="Pfam" id="PF12166"/>
    </source>
</evidence>
<feature type="domain" description="Piezo transmembrane helical unit" evidence="15">
    <location>
        <begin position="1652"/>
        <end position="1772"/>
    </location>
</feature>
<proteinExistence type="inferred from homology"/>
<dbReference type="Pfam" id="PF24871">
    <property type="entry name" value="Piezo_TM1-24"/>
    <property type="match status" value="2"/>
</dbReference>
<comment type="subcellular location">
    <subcellularLocation>
        <location evidence="1">Cell membrane</location>
        <topology evidence="1">Multi-pass membrane protein</topology>
    </subcellularLocation>
</comment>
<feature type="transmembrane region" description="Helical" evidence="12">
    <location>
        <begin position="2017"/>
        <end position="2037"/>
    </location>
</feature>
<evidence type="ECO:0000256" key="12">
    <source>
        <dbReference type="SAM" id="Phobius"/>
    </source>
</evidence>
<feature type="transmembrane region" description="Helical" evidence="12">
    <location>
        <begin position="1697"/>
        <end position="1715"/>
    </location>
</feature>
<keyword evidence="7" id="KW-0406">Ion transport</keyword>
<keyword evidence="4" id="KW-1003">Cell membrane</keyword>
<keyword evidence="8 12" id="KW-0472">Membrane</keyword>
<dbReference type="InterPro" id="IPR056769">
    <property type="entry name" value="Piezo_TM1-24"/>
</dbReference>
<feature type="region of interest" description="Disordered" evidence="11">
    <location>
        <begin position="1481"/>
        <end position="1516"/>
    </location>
</feature>
<sequence length="2501" mass="287732">MHKYYFSMLLVRVVLPAGLLLSIALRPFGLSLLYLLLYLLAPLTQIPDSQTFSGWGGKYLLLNVVVSFLLLLCHAVWHSVLAAFTPYGSLLNDYPIIRDIGHNLGLVSYDGIEALMAIHYLAPELVMTGSSLVVYILVRKLSNVPDPELQKKDFKHQRYPLLTSAGKYLCLFLIMFSGIMRPSVTSGIYFLVFMGAATAWAVGRPLEKGFAVVGRCLMAIMATHIMVLLIYQCSWLIELYPPEMDFARYFGLTKLVIITEKNPMGFIYEVTDDHMWATLASPLVILVTYYVLAIETRELFKPKAKKKSALTGVEGGKLNGSLVRGVSFHRGSRRGARDKWMNATKKVRLMRNISPNKRWSSMRSGSVTRQLHQDSTGSVVVPDEESIIEEEEPTLLDDIIAAIIDFFQVLIRSSYIATTITMMAWSIMFHSWLTFVFLMWANIVWLCQDQRSFMLKTSPILVCYAMLLLLAQYIYGMNLLESELPSNITEVNLRQIGVGRAEGEPCVPLLIKALFTCMFWVTLRQRVQEIRQRRQSAVITDMAAPLQLTVSTAASVLEAQREEESRSRLLRALGEWLRAMCARYWIYVVVIMLFVIGITGDRMTIFRIIYMFLFLGFILMFQISWYWWRRLMYVFWITVIIYSMINLILIYVYQFDNFSKTIEEYLLINERLQHDLGLEPYHPADLFVKLLTPTLFLIITIMQVHYFHKDFMALSDPKTRTNSVVKEPESSRPSQAGISTMKDDLPQLPLEEEQPPSVEGSMTEVEHSLEMSSVNNGARRSIHRKASRSRSYAPTVTERASSGLRAALADALSAARRALRHWTDKVFVYLDIHLIKIIFLSLMLLCVMNVCAMHVPIMIIISPALWFSSRKQRICVLFISTLISVYFMAKMVYQIDYIKHSLFEVNCTSVEANETSTNIVTNTYNNAEWIGFHKATREKPLVVLLKGYIGLIAVFTFYSLVTYRQQTIRELEMTPKEREKVMFPDITRKDADKDLIHCIKYLVNYGFYKFGVEVTLICLIGVIGSRMDVYAVLYAAWLLALVAARRARQARLWPAFACFVTFFVPVQYMVAVGFLPQLCVSYPWSGDSSRMKHIRTWLFLPYAEEPPHAIKLIFDYFLLLFATRQLRVFRLEKAHGAEYPGGSNSEDIGKDWETPNFVNPVPDFLGCVTTWLDVVKRMVFLGMLWVTLAIMFMTGTNRVNLFSMGYLIGSFIFLWQGTDFYLRPKEAILQWWSWLLRYNVSVVVVKSLLQIPGCLFISVLQEHACWLVQLLGIGCVDKFAGGNIARFIKMNYEKDPICSVPQEDIGLAWDGVCFAFLILQRRLFHSYYFFRVIDESKATTVLASRGAELIEELRQKQMLVQEEQEKKILEKIKVKMERIKANQKKIQGVISKEPPHHDIAIRSGDYYMFDEFDDTDIHMKDDESSSDEDAPKEMGFGKFVSTAIKTDVQRAVSLRRASAPAVRSSRHLSLGSYPLSYPHEVRRKQSQGEIVQEGDVKPALGEREGDPPGSDIDDYAPLPEQETAFEKLKRFMETAWAFISSFLVSVTRYLMRYSRDYRYVSRTLSVEKKILKEKEGFGIGLREGSQMIWEPLPEALIHQPRIEVDNLDKNLLAPDVEMGKDVTTLEEQDDSMFKQDRSPFLHLTYALWYAVLAHTDIVCYIMVFINQIQSATILSIPLPLMVFLWGTLTIPRPTKTFWVTLIAYTEVIVLIKSMFQFEILPWNRDNVPANVPFSTARVIGIERKPNYAIYDLLLLLIIFLHRFMLKSLGLWKESSPEIELREDMEYALTPEDTQLVVEGRAAEVARKFVQLHDRSGPREGEDDNGSNRSIGEGVRLQEQRDYEEAGPSKPIDDDHYNVNDDQEPIIAVTTTMEDTYKHYPKVMLLSVKRYLRPTQRFFKRMLTPGARVTADVYAYMFLCDFFNFLVVIFGFAAFGTHQGDGGVQAYIEENKVPIPFLIMLILQFILIIIDRALYLRKYMLGKILFQYALIIGVHIWMFFVLPFITERSFNTLPPPPMWYMMKCIYLLLSAYQIRCGYPRRIIGNFLCKSYRFLNMICFRGFMAVPFVFELRTLMDWIWTDTSMTLMDWLKMEDIFASVFLLKCSRYVEDEFPQPRGVKKSSTSKYLLGGCVLAFVIAIIWFPLVFFAFGNSVGEPNPPTDVTVKIRIGPYLPVYQMSAQSHNIEGFTEQDYTQLSNMYGRNRAAQTFLSNYMYNDIAVIYINPISTMNWVISPPELKRLEMEALSNASLQVKFTYVITHPTNAVPSPPTLEDQREVTLPAFVEGRANPDRGLLTDMLNGTAPADAWFNVSTLFPKFIKVFNKGTTKPASQLMPPDDDPDARQYRDVQLRLERQDSNMYWRVRERCATGDSLASLPLNNCDMLVMYTFNDKLFPETLNFISGSGIIGLYTTFVFLASRILRGFFSGIYTKIMFDDLPNVDRVLQLCLDIYLVREALELSLEEDLFAKLVFLYRSPETMIKWSRPKEEPEEQRALPPSRSERS</sequence>
<feature type="transmembrane region" description="Helical" evidence="12">
    <location>
        <begin position="1178"/>
        <end position="1195"/>
    </location>
</feature>
<feature type="domain" description="Piezo THU9 and anchor" evidence="17">
    <location>
        <begin position="1911"/>
        <end position="2147"/>
    </location>
</feature>
<feature type="transmembrane region" description="Helical" evidence="12">
    <location>
        <begin position="1671"/>
        <end position="1690"/>
    </location>
</feature>
<feature type="transmembrane region" description="Helical" evidence="12">
    <location>
        <begin position="215"/>
        <end position="237"/>
    </location>
</feature>
<feature type="domain" description="Piezo TM1-24" evidence="16">
    <location>
        <begin position="26"/>
        <end position="146"/>
    </location>
</feature>
<name>A0A6J2JR58_BOMMA</name>
<feature type="transmembrane region" description="Helical" evidence="12">
    <location>
        <begin position="423"/>
        <end position="446"/>
    </location>
</feature>
<gene>
    <name evidence="19" type="primary">LOC114244578</name>
</gene>
<dbReference type="InterPro" id="IPR027272">
    <property type="entry name" value="Piezo"/>
</dbReference>
<feature type="transmembrane region" description="Helical" evidence="12">
    <location>
        <begin position="686"/>
        <end position="707"/>
    </location>
</feature>
<evidence type="ECO:0000259" key="17">
    <source>
        <dbReference type="Pfam" id="PF24874"/>
    </source>
</evidence>
<dbReference type="GO" id="GO:0008381">
    <property type="term" value="F:mechanosensitive monoatomic ion channel activity"/>
    <property type="evidence" value="ECO:0007669"/>
    <property type="project" value="InterPro"/>
</dbReference>
<evidence type="ECO:0000259" key="16">
    <source>
        <dbReference type="Pfam" id="PF24871"/>
    </source>
</evidence>
<feature type="transmembrane region" description="Helical" evidence="12">
    <location>
        <begin position="941"/>
        <end position="961"/>
    </location>
</feature>
<evidence type="ECO:0000256" key="2">
    <source>
        <dbReference type="ARBA" id="ARBA00007821"/>
    </source>
</evidence>
<feature type="transmembrane region" description="Helical" evidence="12">
    <location>
        <begin position="1201"/>
        <end position="1222"/>
    </location>
</feature>
<dbReference type="Pfam" id="PF24874">
    <property type="entry name" value="Piezo_THU9_anchor"/>
    <property type="match status" value="1"/>
</dbReference>
<reference evidence="19" key="1">
    <citation type="submission" date="2025-08" db="UniProtKB">
        <authorList>
            <consortium name="RefSeq"/>
        </authorList>
    </citation>
    <scope>IDENTIFICATION</scope>
    <source>
        <tissue evidence="19">Silk gland</tissue>
    </source>
</reference>
<comment type="similarity">
    <text evidence="2">Belongs to the PIEZO (TC 1.A.75) family.</text>
</comment>
<evidence type="ECO:0000256" key="6">
    <source>
        <dbReference type="ARBA" id="ARBA00022989"/>
    </source>
</evidence>
<dbReference type="GeneID" id="114244578"/>
<feature type="transmembrane region" description="Helical" evidence="12">
    <location>
        <begin position="2125"/>
        <end position="2148"/>
    </location>
</feature>
<feature type="coiled-coil region" evidence="10">
    <location>
        <begin position="1346"/>
        <end position="1382"/>
    </location>
</feature>
<feature type="transmembrane region" description="Helical" evidence="12">
    <location>
        <begin position="1985"/>
        <end position="2005"/>
    </location>
</feature>
<dbReference type="PANTHER" id="PTHR47049">
    <property type="entry name" value="PIEZO-TYPE MECHANOSENSITIVE ION CHANNEL HOMOLOG"/>
    <property type="match status" value="1"/>
</dbReference>
<feature type="domain" description="Piezo TM1-24" evidence="16">
    <location>
        <begin position="153"/>
        <end position="712"/>
    </location>
</feature>
<keyword evidence="9" id="KW-0407">Ion channel</keyword>
<keyword evidence="10" id="KW-0175">Coiled coil</keyword>
<feature type="domain" description="Piezo non-specific cation channel cap" evidence="13">
    <location>
        <begin position="2185"/>
        <end position="2483"/>
    </location>
</feature>
<feature type="transmembrane region" description="Helical" evidence="12">
    <location>
        <begin position="274"/>
        <end position="293"/>
    </location>
</feature>
<feature type="domain" description="Piezo TM25-28" evidence="14">
    <location>
        <begin position="1158"/>
        <end position="1389"/>
    </location>
</feature>
<evidence type="ECO:0000256" key="7">
    <source>
        <dbReference type="ARBA" id="ARBA00023065"/>
    </source>
</evidence>
<feature type="transmembrane region" description="Helical" evidence="12">
    <location>
        <begin position="117"/>
        <end position="138"/>
    </location>
</feature>
<feature type="transmembrane region" description="Helical" evidence="12">
    <location>
        <begin position="1640"/>
        <end position="1665"/>
    </location>
</feature>
<evidence type="ECO:0000259" key="14">
    <source>
        <dbReference type="Pfam" id="PF15917"/>
    </source>
</evidence>
<feature type="transmembrane region" description="Helical" evidence="12">
    <location>
        <begin position="1747"/>
        <end position="1765"/>
    </location>
</feature>
<evidence type="ECO:0000256" key="11">
    <source>
        <dbReference type="SAM" id="MobiDB-lite"/>
    </source>
</evidence>
<organism evidence="18 19">
    <name type="scientific">Bombyx mandarina</name>
    <name type="common">Wild silk moth</name>
    <name type="synonym">Wild silkworm</name>
    <dbReference type="NCBI Taxonomy" id="7092"/>
    <lineage>
        <taxon>Eukaryota</taxon>
        <taxon>Metazoa</taxon>
        <taxon>Ecdysozoa</taxon>
        <taxon>Arthropoda</taxon>
        <taxon>Hexapoda</taxon>
        <taxon>Insecta</taxon>
        <taxon>Pterygota</taxon>
        <taxon>Neoptera</taxon>
        <taxon>Endopterygota</taxon>
        <taxon>Lepidoptera</taxon>
        <taxon>Glossata</taxon>
        <taxon>Ditrysia</taxon>
        <taxon>Bombycoidea</taxon>
        <taxon>Bombycidae</taxon>
        <taxon>Bombycinae</taxon>
        <taxon>Bombyx</taxon>
    </lineage>
</organism>
<dbReference type="Pfam" id="PF15917">
    <property type="entry name" value="Piezo_TM25-28"/>
    <property type="match status" value="1"/>
</dbReference>
<dbReference type="InterPro" id="IPR056768">
    <property type="entry name" value="THU_Piezo"/>
</dbReference>
<feature type="transmembrane region" description="Helical" evidence="12">
    <location>
        <begin position="837"/>
        <end position="867"/>
    </location>
</feature>
<feature type="transmembrane region" description="Helical" evidence="12">
    <location>
        <begin position="186"/>
        <end position="203"/>
    </location>
</feature>
<feature type="transmembrane region" description="Helical" evidence="12">
    <location>
        <begin position="608"/>
        <end position="627"/>
    </location>
</feature>
<feature type="transmembrane region" description="Helical" evidence="12">
    <location>
        <begin position="1002"/>
        <end position="1023"/>
    </location>
</feature>
<feature type="transmembrane region" description="Helical" evidence="12">
    <location>
        <begin position="1912"/>
        <end position="1934"/>
    </location>
</feature>
<dbReference type="InterPro" id="IPR031805">
    <property type="entry name" value="Piezo_TM25-28"/>
</dbReference>
<evidence type="ECO:0000256" key="3">
    <source>
        <dbReference type="ARBA" id="ARBA00022448"/>
    </source>
</evidence>
<dbReference type="Pfam" id="PF23188">
    <property type="entry name" value="THU_Piezo1"/>
    <property type="match status" value="1"/>
</dbReference>
<dbReference type="InterPro" id="IPR031334">
    <property type="entry name" value="Piezo_cap_dom"/>
</dbReference>
<feature type="region of interest" description="Disordered" evidence="11">
    <location>
        <begin position="722"/>
        <end position="763"/>
    </location>
</feature>
<keyword evidence="3" id="KW-0813">Transport</keyword>
<dbReference type="RefSeq" id="XP_028032236.1">
    <property type="nucleotide sequence ID" value="XM_028176435.1"/>
</dbReference>
<feature type="transmembrane region" description="Helical" evidence="12">
    <location>
        <begin position="458"/>
        <end position="475"/>
    </location>
</feature>
<dbReference type="InterPro" id="IPR056770">
    <property type="entry name" value="Piezo_THU9_anchor"/>
</dbReference>
<dbReference type="Proteomes" id="UP000504629">
    <property type="component" value="Unplaced"/>
</dbReference>
<evidence type="ECO:0000259" key="15">
    <source>
        <dbReference type="Pfam" id="PF23188"/>
    </source>
</evidence>
<feature type="transmembrane region" description="Helical" evidence="12">
    <location>
        <begin position="1534"/>
        <end position="1551"/>
    </location>
</feature>
<evidence type="ECO:0000313" key="19">
    <source>
        <dbReference type="RefSeq" id="XP_028032236.1"/>
    </source>
</evidence>
<evidence type="ECO:0000256" key="9">
    <source>
        <dbReference type="ARBA" id="ARBA00023303"/>
    </source>
</evidence>
<dbReference type="Pfam" id="PF12166">
    <property type="entry name" value="Piezo_cap"/>
    <property type="match status" value="1"/>
</dbReference>
<feature type="transmembrane region" description="Helical" evidence="12">
    <location>
        <begin position="633"/>
        <end position="653"/>
    </location>
</feature>
<evidence type="ECO:0000256" key="1">
    <source>
        <dbReference type="ARBA" id="ARBA00004651"/>
    </source>
</evidence>
<feature type="transmembrane region" description="Helical" evidence="12">
    <location>
        <begin position="874"/>
        <end position="893"/>
    </location>
</feature>
<feature type="transmembrane region" description="Helical" evidence="12">
    <location>
        <begin position="576"/>
        <end position="596"/>
    </location>
</feature>
<dbReference type="OrthoDB" id="303066at2759"/>
<dbReference type="CTD" id="34112"/>
<feature type="transmembrane region" description="Helical" evidence="12">
    <location>
        <begin position="159"/>
        <end position="180"/>
    </location>
</feature>
<keyword evidence="18" id="KW-1185">Reference proteome</keyword>
<keyword evidence="5 12" id="KW-0812">Transmembrane</keyword>
<evidence type="ECO:0000256" key="5">
    <source>
        <dbReference type="ARBA" id="ARBA00022692"/>
    </source>
</evidence>
<feature type="region of interest" description="Disordered" evidence="11">
    <location>
        <begin position="1812"/>
        <end position="1858"/>
    </location>
</feature>
<accession>A0A6J2JR58</accession>
<feature type="transmembrane region" description="Helical" evidence="12">
    <location>
        <begin position="1029"/>
        <end position="1045"/>
    </location>
</feature>
<dbReference type="GO" id="GO:0005886">
    <property type="term" value="C:plasma membrane"/>
    <property type="evidence" value="ECO:0007669"/>
    <property type="project" value="UniProtKB-SubCell"/>
</dbReference>
<feature type="transmembrane region" description="Helical" evidence="12">
    <location>
        <begin position="60"/>
        <end position="84"/>
    </location>
</feature>
<evidence type="ECO:0000256" key="4">
    <source>
        <dbReference type="ARBA" id="ARBA00022475"/>
    </source>
</evidence>
<feature type="compositionally biased region" description="Basic and acidic residues" evidence="11">
    <location>
        <begin position="1494"/>
        <end position="1506"/>
    </location>
</feature>
<feature type="transmembrane region" description="Helical" evidence="12">
    <location>
        <begin position="2398"/>
        <end position="2419"/>
    </location>
</feature>
<feature type="transmembrane region" description="Helical" evidence="12">
    <location>
        <begin position="1954"/>
        <end position="1973"/>
    </location>
</feature>
<evidence type="ECO:0000313" key="18">
    <source>
        <dbReference type="Proteomes" id="UP000504629"/>
    </source>
</evidence>
<evidence type="ECO:0000256" key="10">
    <source>
        <dbReference type="SAM" id="Coils"/>
    </source>
</evidence>
<keyword evidence="6 12" id="KW-1133">Transmembrane helix</keyword>
<feature type="region of interest" description="Disordered" evidence="11">
    <location>
        <begin position="2482"/>
        <end position="2501"/>
    </location>
</feature>
<evidence type="ECO:0000256" key="8">
    <source>
        <dbReference type="ARBA" id="ARBA00023136"/>
    </source>
</evidence>
<protein>
    <submittedName>
        <fullName evidence="19">Piezo-type mechanosensitive ion channel component isoform X8</fullName>
    </submittedName>
</protein>